<dbReference type="SMART" id="SM00409">
    <property type="entry name" value="IG"/>
    <property type="match status" value="1"/>
</dbReference>
<dbReference type="EMBL" id="GEDC01007508">
    <property type="protein sequence ID" value="JAS29790.1"/>
    <property type="molecule type" value="Transcribed_RNA"/>
</dbReference>
<feature type="signal peptide" evidence="1">
    <location>
        <begin position="1"/>
        <end position="20"/>
    </location>
</feature>
<feature type="domain" description="Ig-like" evidence="2">
    <location>
        <begin position="22"/>
        <end position="122"/>
    </location>
</feature>
<dbReference type="AlphaFoldDB" id="A0A1B6DVU8"/>
<dbReference type="InterPro" id="IPR013783">
    <property type="entry name" value="Ig-like_fold"/>
</dbReference>
<dbReference type="PANTHER" id="PTHR21261">
    <property type="entry name" value="BEAT PROTEIN"/>
    <property type="match status" value="1"/>
</dbReference>
<keyword evidence="1" id="KW-0732">Signal</keyword>
<dbReference type="InterPro" id="IPR036179">
    <property type="entry name" value="Ig-like_dom_sf"/>
</dbReference>
<evidence type="ECO:0000313" key="4">
    <source>
        <dbReference type="EMBL" id="JAS35462.1"/>
    </source>
</evidence>
<evidence type="ECO:0000259" key="2">
    <source>
        <dbReference type="PROSITE" id="PS50835"/>
    </source>
</evidence>
<feature type="chain" id="PRO_5008581589" description="Ig-like domain-containing protein" evidence="1">
    <location>
        <begin position="21"/>
        <end position="272"/>
    </location>
</feature>
<organism evidence="3">
    <name type="scientific">Clastoptera arizonana</name>
    <name type="common">Arizona spittle bug</name>
    <dbReference type="NCBI Taxonomy" id="38151"/>
    <lineage>
        <taxon>Eukaryota</taxon>
        <taxon>Metazoa</taxon>
        <taxon>Ecdysozoa</taxon>
        <taxon>Arthropoda</taxon>
        <taxon>Hexapoda</taxon>
        <taxon>Insecta</taxon>
        <taxon>Pterygota</taxon>
        <taxon>Neoptera</taxon>
        <taxon>Paraneoptera</taxon>
        <taxon>Hemiptera</taxon>
        <taxon>Auchenorrhyncha</taxon>
        <taxon>Cercopoidea</taxon>
        <taxon>Clastopteridae</taxon>
        <taxon>Clastoptera</taxon>
    </lineage>
</organism>
<evidence type="ECO:0000256" key="1">
    <source>
        <dbReference type="SAM" id="SignalP"/>
    </source>
</evidence>
<dbReference type="Gene3D" id="2.60.40.10">
    <property type="entry name" value="Immunoglobulins"/>
    <property type="match status" value="1"/>
</dbReference>
<protein>
    <recommendedName>
        <fullName evidence="2">Ig-like domain-containing protein</fullName>
    </recommendedName>
</protein>
<sequence>MFGVTGLVVLLLFLFRDVTSLRNVSLSVRPTPVQKGNKVELHCSYDLEKEPLYSVKWYRGTHEFYRYSPTDQPLQKIFQHDKFPQIVDTSLSNATQVVLREVQLNLTGNVTCEVTTDVKFITSMASNTLEVVDLPTGPPTIKTNLPQNKYQMGDLLEANCTAPPSSHVIGLTMHINNDPVGRPDMQQQIKMADPDGTISFLPVSLHLNASYFQNSQLVVTCTGIFKTLYRQTATIYIGMSNEPIPARVTSKSSNNQATVTVLTLLIYYYMLR</sequence>
<dbReference type="InterPro" id="IPR007110">
    <property type="entry name" value="Ig-like_dom"/>
</dbReference>
<reference evidence="3" key="1">
    <citation type="submission" date="2015-12" db="EMBL/GenBank/DDBJ databases">
        <title>De novo transcriptome assembly of four potential Pierce s Disease insect vectors from Arizona vineyards.</title>
        <authorList>
            <person name="Tassone E.E."/>
        </authorList>
    </citation>
    <scope>NUCLEOTIDE SEQUENCE</scope>
</reference>
<gene>
    <name evidence="3" type="ORF">g.3934</name>
    <name evidence="4" type="ORF">g.3935</name>
</gene>
<accession>A0A1B6DVU8</accession>
<proteinExistence type="predicted"/>
<dbReference type="PROSITE" id="PS50835">
    <property type="entry name" value="IG_LIKE"/>
    <property type="match status" value="1"/>
</dbReference>
<dbReference type="PANTHER" id="PTHR21261:SF6">
    <property type="entry name" value="BEATEN PATH IIA-RELATED"/>
    <property type="match status" value="1"/>
</dbReference>
<dbReference type="EMBL" id="GEDC01001836">
    <property type="protein sequence ID" value="JAS35462.1"/>
    <property type="molecule type" value="Transcribed_RNA"/>
</dbReference>
<dbReference type="SUPFAM" id="SSF48726">
    <property type="entry name" value="Immunoglobulin"/>
    <property type="match status" value="1"/>
</dbReference>
<dbReference type="InterPro" id="IPR003599">
    <property type="entry name" value="Ig_sub"/>
</dbReference>
<name>A0A1B6DVU8_9HEMI</name>
<evidence type="ECO:0000313" key="3">
    <source>
        <dbReference type="EMBL" id="JAS29790.1"/>
    </source>
</evidence>